<reference evidence="1" key="1">
    <citation type="journal article" date="2020" name="bioRxiv">
        <title>A rank-normalized archaeal taxonomy based on genome phylogeny resolves widespread incomplete and uneven classifications.</title>
        <authorList>
            <person name="Rinke C."/>
            <person name="Chuvochina M."/>
            <person name="Mussig A.J."/>
            <person name="Chaumeil P.-A."/>
            <person name="Waite D.W."/>
            <person name="Whitman W.B."/>
            <person name="Parks D.H."/>
            <person name="Hugenholtz P."/>
        </authorList>
    </citation>
    <scope>NUCLEOTIDE SEQUENCE</scope>
    <source>
        <strain evidence="1">UBA10191</strain>
    </source>
</reference>
<dbReference type="Proteomes" id="UP000680185">
    <property type="component" value="Unassembled WGS sequence"/>
</dbReference>
<gene>
    <name evidence="1" type="ORF">HA222_01590</name>
    <name evidence="2" type="ORF">J4478_01735</name>
</gene>
<evidence type="ECO:0000313" key="2">
    <source>
        <dbReference type="EMBL" id="MBS3058100.1"/>
    </source>
</evidence>
<organism evidence="1 3">
    <name type="scientific">Candidatus Iainarchaeum sp</name>
    <dbReference type="NCBI Taxonomy" id="3101447"/>
    <lineage>
        <taxon>Archaea</taxon>
        <taxon>Candidatus Iainarchaeota</taxon>
        <taxon>Candidatus Iainarchaeia</taxon>
        <taxon>Candidatus Iainarchaeales</taxon>
        <taxon>Candidatus Iainarchaeaceae</taxon>
        <taxon>Candidatus Iainarchaeum</taxon>
    </lineage>
</organism>
<comment type="caution">
    <text evidence="1">The sequence shown here is derived from an EMBL/GenBank/DDBJ whole genome shotgun (WGS) entry which is preliminary data.</text>
</comment>
<dbReference type="Proteomes" id="UP000590964">
    <property type="component" value="Unassembled WGS sequence"/>
</dbReference>
<protein>
    <submittedName>
        <fullName evidence="1">Uncharacterized protein</fullName>
    </submittedName>
</protein>
<dbReference type="EMBL" id="DUFW01000024">
    <property type="protein sequence ID" value="HIH21338.1"/>
    <property type="molecule type" value="Genomic_DNA"/>
</dbReference>
<evidence type="ECO:0000313" key="3">
    <source>
        <dbReference type="Proteomes" id="UP000590964"/>
    </source>
</evidence>
<sequence>MLKKLKNTQRTLRSGLYRISSLIRRGNQKHLFSEELKKGGSLGAAKMLKKAITASYLPERTRRKEIIYWANQVRKHSIAAQVFQRGGSYYAIKEIPKETQNAINRETKGLINRSLRQAGLDPDKKS</sequence>
<reference evidence="2" key="2">
    <citation type="submission" date="2021-03" db="EMBL/GenBank/DDBJ databases">
        <authorList>
            <person name="Jaffe A."/>
        </authorList>
    </citation>
    <scope>NUCLEOTIDE SEQUENCE</scope>
    <source>
        <strain evidence="2">RIFCSPLOWO2_01_FULL_43_13</strain>
    </source>
</reference>
<evidence type="ECO:0000313" key="1">
    <source>
        <dbReference type="EMBL" id="HIH21338.1"/>
    </source>
</evidence>
<dbReference type="EMBL" id="JAGVWB010000010">
    <property type="protein sequence ID" value="MBS3058100.1"/>
    <property type="molecule type" value="Genomic_DNA"/>
</dbReference>
<reference evidence="2" key="3">
    <citation type="submission" date="2021-05" db="EMBL/GenBank/DDBJ databases">
        <title>Protein family content uncovers lineage relationships and bacterial pathway maintenance mechanisms in DPANN archaea.</title>
        <authorList>
            <person name="Castelle C.J."/>
            <person name="Meheust R."/>
            <person name="Jaffe A.L."/>
            <person name="Seitz K."/>
            <person name="Gong X."/>
            <person name="Baker B.J."/>
            <person name="Banfield J.F."/>
        </authorList>
    </citation>
    <scope>NUCLEOTIDE SEQUENCE</scope>
    <source>
        <strain evidence="2">RIFCSPLOWO2_01_FULL_43_13</strain>
    </source>
</reference>
<proteinExistence type="predicted"/>
<accession>A0A7J4JUG8</accession>
<dbReference type="AlphaFoldDB" id="A0A7J4JUG8"/>
<name>A0A7J4JUG8_9ARCH</name>